<evidence type="ECO:0000313" key="2">
    <source>
        <dbReference type="EMBL" id="KAK6344916.1"/>
    </source>
</evidence>
<feature type="compositionally biased region" description="Polar residues" evidence="1">
    <location>
        <begin position="1"/>
        <end position="15"/>
    </location>
</feature>
<dbReference type="AlphaFoldDB" id="A0AAN8MXQ2"/>
<accession>A0AAN8MXQ2</accession>
<evidence type="ECO:0000256" key="1">
    <source>
        <dbReference type="SAM" id="MobiDB-lite"/>
    </source>
</evidence>
<feature type="compositionally biased region" description="Polar residues" evidence="1">
    <location>
        <begin position="45"/>
        <end position="56"/>
    </location>
</feature>
<protein>
    <submittedName>
        <fullName evidence="2">Uncharacterized protein</fullName>
    </submittedName>
</protein>
<keyword evidence="3" id="KW-1185">Reference proteome</keyword>
<evidence type="ECO:0000313" key="3">
    <source>
        <dbReference type="Proteomes" id="UP001313282"/>
    </source>
</evidence>
<feature type="compositionally biased region" description="Low complexity" evidence="1">
    <location>
        <begin position="173"/>
        <end position="197"/>
    </location>
</feature>
<reference evidence="2 3" key="1">
    <citation type="submission" date="2019-10" db="EMBL/GenBank/DDBJ databases">
        <authorList>
            <person name="Palmer J.M."/>
        </authorList>
    </citation>
    <scope>NUCLEOTIDE SEQUENCE [LARGE SCALE GENOMIC DNA]</scope>
    <source>
        <strain evidence="2 3">TWF718</strain>
    </source>
</reference>
<feature type="region of interest" description="Disordered" evidence="1">
    <location>
        <begin position="97"/>
        <end position="154"/>
    </location>
</feature>
<comment type="caution">
    <text evidence="2">The sequence shown here is derived from an EMBL/GenBank/DDBJ whole genome shotgun (WGS) entry which is preliminary data.</text>
</comment>
<feature type="compositionally biased region" description="Pro residues" evidence="1">
    <location>
        <begin position="117"/>
        <end position="135"/>
    </location>
</feature>
<feature type="region of interest" description="Disordered" evidence="1">
    <location>
        <begin position="1"/>
        <end position="66"/>
    </location>
</feature>
<gene>
    <name evidence="2" type="ORF">TWF718_006868</name>
</gene>
<organism evidence="2 3">
    <name type="scientific">Orbilia javanica</name>
    <dbReference type="NCBI Taxonomy" id="47235"/>
    <lineage>
        <taxon>Eukaryota</taxon>
        <taxon>Fungi</taxon>
        <taxon>Dikarya</taxon>
        <taxon>Ascomycota</taxon>
        <taxon>Pezizomycotina</taxon>
        <taxon>Orbiliomycetes</taxon>
        <taxon>Orbiliales</taxon>
        <taxon>Orbiliaceae</taxon>
        <taxon>Orbilia</taxon>
    </lineage>
</organism>
<dbReference type="EMBL" id="JAVHNR010000004">
    <property type="protein sequence ID" value="KAK6344916.1"/>
    <property type="molecule type" value="Genomic_DNA"/>
</dbReference>
<name>A0AAN8MXQ2_9PEZI</name>
<sequence length="445" mass="47933">MEPSRSPKQPSVTCISSSSSSSSFPSPSFLPRAASLPLERLPGQSGPSAPRASSTDAAHRRSLKRPRGAYEVAVVLPSAPHAANPAIEVVDLTTEDAPLMLPPPKRQKVAHDSHPSTPLPPPAAASPPAATPLSPPLSTQMAQPGDLLPPTNPIALRGKESEKVVIDLTNLESSASSGSGSIWSRSSSSSSGPASSSMPPTATFFPSPEAIFPPNGPKPLGDSWKTLGPIDEFPEDPIDAYYQGSGLYPFPEGPSSDIIAANPEVAYLFWVKSVAKENFSERTLTSADSTYLAPSTITTSFFISLKMDMGGLKELERDMHLARKIGFLPFRTAQASACAIKNYKEGKILRQHPGVRYWVGSDGGEKDRGPLDLRLDWYPGNGHFKLMAEEYMVCHPNIRGLRGIPGFASPSKWETKESKDIRKFNWEKWETEGLNQRGYACGGHC</sequence>
<dbReference type="Proteomes" id="UP001313282">
    <property type="component" value="Unassembled WGS sequence"/>
</dbReference>
<proteinExistence type="predicted"/>
<feature type="compositionally biased region" description="Low complexity" evidence="1">
    <location>
        <begin position="16"/>
        <end position="29"/>
    </location>
</feature>
<feature type="region of interest" description="Disordered" evidence="1">
    <location>
        <begin position="173"/>
        <end position="207"/>
    </location>
</feature>